<evidence type="ECO:0000313" key="2">
    <source>
        <dbReference type="Proteomes" id="UP000019155"/>
    </source>
</evidence>
<organism evidence="1 2">
    <name type="scientific">Bifidobacterium moukalabense DSM 27321</name>
    <dbReference type="NCBI Taxonomy" id="1435051"/>
    <lineage>
        <taxon>Bacteria</taxon>
        <taxon>Bacillati</taxon>
        <taxon>Actinomycetota</taxon>
        <taxon>Actinomycetes</taxon>
        <taxon>Bifidobacteriales</taxon>
        <taxon>Bifidobacteriaceae</taxon>
        <taxon>Bifidobacterium</taxon>
    </lineage>
</organism>
<proteinExistence type="predicted"/>
<dbReference type="AlphaFoldDB" id="W4NBH9"/>
<accession>W4NBH9</accession>
<dbReference type="GO" id="GO:0016853">
    <property type="term" value="F:isomerase activity"/>
    <property type="evidence" value="ECO:0007669"/>
    <property type="project" value="UniProtKB-KW"/>
</dbReference>
<keyword evidence="1" id="KW-0413">Isomerase</keyword>
<dbReference type="EMBL" id="AZMV01000001">
    <property type="protein sequence ID" value="ETY72432.1"/>
    <property type="molecule type" value="Genomic_DNA"/>
</dbReference>
<protein>
    <submittedName>
        <fullName evidence="1">1-deoxy-D-xylulose 5-phosphate reductoisomerase</fullName>
    </submittedName>
</protein>
<comment type="caution">
    <text evidence="1">The sequence shown here is derived from an EMBL/GenBank/DDBJ whole genome shotgun (WGS) entry which is preliminary data.</text>
</comment>
<keyword evidence="2" id="KW-1185">Reference proteome</keyword>
<sequence>MSEEDKLSEKVAEAVEVAANEAAKREIDELTEFEGAVDEMLASGYLDDTLRVIDADGVAQVLPVLDSEPIAHLIEGVEAVGGRANVFVHTGQGIVALSVLEYKPDDGE</sequence>
<reference evidence="1 2" key="1">
    <citation type="journal article" date="2014" name="Genome Announc.">
        <title>The Genome Sequence of Bifidobacterium moukalabense DSM 27321 Highlights the Close Phylogenetic Relatedness with the Bifidobacterium dentium Taxon.</title>
        <authorList>
            <person name="Lugli G.A."/>
            <person name="Duranti S."/>
            <person name="Milani C."/>
            <person name="Turroni F."/>
            <person name="Viappiani A."/>
            <person name="Mangifesta M."/>
            <person name="van Sinderen D."/>
            <person name="Ventura M."/>
        </authorList>
    </citation>
    <scope>NUCLEOTIDE SEQUENCE [LARGE SCALE GENOMIC DNA]</scope>
    <source>
        <strain evidence="1 2">DSM 27321</strain>
    </source>
</reference>
<dbReference type="PATRIC" id="fig|1435051.3.peg.445"/>
<dbReference type="Proteomes" id="UP000019155">
    <property type="component" value="Unassembled WGS sequence"/>
</dbReference>
<dbReference type="eggNOG" id="ENOG5031MB1">
    <property type="taxonomic scope" value="Bacteria"/>
</dbReference>
<name>W4NBH9_9BIFI</name>
<dbReference type="STRING" id="1435051.BMOU_0454"/>
<gene>
    <name evidence="1" type="ORF">BMOU_0454</name>
</gene>
<evidence type="ECO:0000313" key="1">
    <source>
        <dbReference type="EMBL" id="ETY72432.1"/>
    </source>
</evidence>